<keyword evidence="6 9" id="KW-1133">Transmembrane helix</keyword>
<protein>
    <submittedName>
        <fullName evidence="10">Cation:proton antiporter</fullName>
    </submittedName>
</protein>
<organism evidence="10 11">
    <name type="scientific">Halalkalibacter okhensis</name>
    <dbReference type="NCBI Taxonomy" id="333138"/>
    <lineage>
        <taxon>Bacteria</taxon>
        <taxon>Bacillati</taxon>
        <taxon>Bacillota</taxon>
        <taxon>Bacilli</taxon>
        <taxon>Bacillales</taxon>
        <taxon>Bacillaceae</taxon>
        <taxon>Halalkalibacter</taxon>
    </lineage>
</organism>
<evidence type="ECO:0000256" key="7">
    <source>
        <dbReference type="ARBA" id="ARBA00023136"/>
    </source>
</evidence>
<evidence type="ECO:0000256" key="5">
    <source>
        <dbReference type="ARBA" id="ARBA00022692"/>
    </source>
</evidence>
<keyword evidence="8" id="KW-0050">Antiport</keyword>
<dbReference type="RefSeq" id="WP_034625134.1">
    <property type="nucleotide sequence ID" value="NZ_JRJU01000001.1"/>
</dbReference>
<dbReference type="PIRSF" id="PIRSF028784">
    <property type="entry name" value="MrpF"/>
    <property type="match status" value="1"/>
</dbReference>
<dbReference type="AlphaFoldDB" id="A0A0B0IM55"/>
<dbReference type="STRING" id="333138.LQ50_01230"/>
<dbReference type="GO" id="GO:0015385">
    <property type="term" value="F:sodium:proton antiporter activity"/>
    <property type="evidence" value="ECO:0007669"/>
    <property type="project" value="TreeGrafter"/>
</dbReference>
<dbReference type="eggNOG" id="COG2212">
    <property type="taxonomic scope" value="Bacteria"/>
</dbReference>
<evidence type="ECO:0000256" key="4">
    <source>
        <dbReference type="ARBA" id="ARBA00022475"/>
    </source>
</evidence>
<dbReference type="Proteomes" id="UP000030832">
    <property type="component" value="Unassembled WGS sequence"/>
</dbReference>
<comment type="subcellular location">
    <subcellularLocation>
        <location evidence="1 8">Cell membrane</location>
        <topology evidence="1 8">Multi-pass membrane protein</topology>
    </subcellularLocation>
</comment>
<evidence type="ECO:0000313" key="10">
    <source>
        <dbReference type="EMBL" id="KHF41942.1"/>
    </source>
</evidence>
<keyword evidence="11" id="KW-1185">Reference proteome</keyword>
<evidence type="ECO:0000256" key="1">
    <source>
        <dbReference type="ARBA" id="ARBA00004651"/>
    </source>
</evidence>
<reference evidence="10 11" key="1">
    <citation type="submission" date="2014-09" db="EMBL/GenBank/DDBJ databases">
        <title>Genome sequencing and annotation of Bacillus Okhensis strain Kh10-101T.</title>
        <authorList>
            <person name="Prakash J.S."/>
        </authorList>
    </citation>
    <scope>NUCLEOTIDE SEQUENCE [LARGE SCALE GENOMIC DNA]</scope>
    <source>
        <strain evidence="11">Kh10-101T</strain>
    </source>
</reference>
<dbReference type="OrthoDB" id="9799958at2"/>
<keyword evidence="7 8" id="KW-0472">Membrane</keyword>
<evidence type="ECO:0000313" key="11">
    <source>
        <dbReference type="Proteomes" id="UP000030832"/>
    </source>
</evidence>
<gene>
    <name evidence="10" type="ORF">LQ50_01230</name>
</gene>
<evidence type="ECO:0000256" key="9">
    <source>
        <dbReference type="SAM" id="Phobius"/>
    </source>
</evidence>
<evidence type="ECO:0000256" key="6">
    <source>
        <dbReference type="ARBA" id="ARBA00022989"/>
    </source>
</evidence>
<dbReference type="EMBL" id="JRJU01000001">
    <property type="protein sequence ID" value="KHF41942.1"/>
    <property type="molecule type" value="Genomic_DNA"/>
</dbReference>
<evidence type="ECO:0000256" key="3">
    <source>
        <dbReference type="ARBA" id="ARBA00022448"/>
    </source>
</evidence>
<feature type="transmembrane region" description="Helical" evidence="9">
    <location>
        <begin position="6"/>
        <end position="26"/>
    </location>
</feature>
<comment type="caution">
    <text evidence="10">The sequence shown here is derived from an EMBL/GenBank/DDBJ whole genome shotgun (WGS) entry which is preliminary data.</text>
</comment>
<keyword evidence="5 9" id="KW-0812">Transmembrane</keyword>
<sequence length="91" mass="10052">MFHTILMIVLAVMSISLFVCFVRTVIGPTMPDRIVALDAFGINLIGFIGVLMMVQETLAYSEVILVISILAFIGTIALSKFIERGVVFERD</sequence>
<dbReference type="GO" id="GO:0005886">
    <property type="term" value="C:plasma membrane"/>
    <property type="evidence" value="ECO:0007669"/>
    <property type="project" value="UniProtKB-SubCell"/>
</dbReference>
<dbReference type="PANTHER" id="PTHR34702">
    <property type="entry name" value="NA(+)/H(+) ANTIPORTER SUBUNIT F1"/>
    <property type="match status" value="1"/>
</dbReference>
<dbReference type="PANTHER" id="PTHR34702:SF1">
    <property type="entry name" value="NA(+)_H(+) ANTIPORTER SUBUNIT F"/>
    <property type="match status" value="1"/>
</dbReference>
<comment type="similarity">
    <text evidence="2 8">Belongs to the CPA3 antiporters (TC 2.A.63) subunit F family.</text>
</comment>
<dbReference type="InterPro" id="IPR007208">
    <property type="entry name" value="MrpF/PhaF-like"/>
</dbReference>
<feature type="transmembrane region" description="Helical" evidence="9">
    <location>
        <begin position="35"/>
        <end position="54"/>
    </location>
</feature>
<name>A0A0B0IM55_9BACI</name>
<dbReference type="NCBIfam" id="NF009248">
    <property type="entry name" value="PRK12600.1"/>
    <property type="match status" value="1"/>
</dbReference>
<keyword evidence="4 8" id="KW-1003">Cell membrane</keyword>
<accession>A0A0B0IM55</accession>
<keyword evidence="8" id="KW-0406">Ion transport</keyword>
<keyword evidence="3 8" id="KW-0813">Transport</keyword>
<dbReference type="Pfam" id="PF04066">
    <property type="entry name" value="MrpF_PhaF"/>
    <property type="match status" value="1"/>
</dbReference>
<evidence type="ECO:0000256" key="2">
    <source>
        <dbReference type="ARBA" id="ARBA00009212"/>
    </source>
</evidence>
<feature type="transmembrane region" description="Helical" evidence="9">
    <location>
        <begin position="60"/>
        <end position="82"/>
    </location>
</feature>
<proteinExistence type="inferred from homology"/>
<evidence type="ECO:0000256" key="8">
    <source>
        <dbReference type="PIRNR" id="PIRNR028784"/>
    </source>
</evidence>